<protein>
    <submittedName>
        <fullName evidence="2">Uncharacterized protein</fullName>
    </submittedName>
</protein>
<evidence type="ECO:0000313" key="3">
    <source>
        <dbReference type="Proteomes" id="UP000494269"/>
    </source>
</evidence>
<feature type="compositionally biased region" description="Polar residues" evidence="1">
    <location>
        <begin position="138"/>
        <end position="157"/>
    </location>
</feature>
<accession>A0A6S7A2V2</accession>
<proteinExistence type="predicted"/>
<feature type="compositionally biased region" description="Basic and acidic residues" evidence="1">
    <location>
        <begin position="55"/>
        <end position="74"/>
    </location>
</feature>
<dbReference type="Proteomes" id="UP000494269">
    <property type="component" value="Unassembled WGS sequence"/>
</dbReference>
<feature type="compositionally biased region" description="Basic and acidic residues" evidence="1">
    <location>
        <begin position="36"/>
        <end position="45"/>
    </location>
</feature>
<dbReference type="EMBL" id="CADIJQ010000004">
    <property type="protein sequence ID" value="CAB3710420.1"/>
    <property type="molecule type" value="Genomic_DNA"/>
</dbReference>
<name>A0A6S7A2V2_9BURK</name>
<feature type="compositionally biased region" description="Polar residues" evidence="1">
    <location>
        <begin position="165"/>
        <end position="175"/>
    </location>
</feature>
<sequence>MHRDQVVHGGEAYAPNSEPMMNEPRRGKRQSLPSKAHGEMQDKAHGKTRGKTHGKKQDKTYDKTQDKTHGKPASEDLIGDVRVSRISDTLLFVDGFFNSHRYRSQEPMIKCSHSAICAMRSKKSLPWIKPIRSRSRSLRPTQTPTVSASARPNNNRTAQEEIIMQKQTSRLAGRA</sequence>
<organism evidence="2 3">
    <name type="scientific">Achromobacter kerstersii</name>
    <dbReference type="NCBI Taxonomy" id="1353890"/>
    <lineage>
        <taxon>Bacteria</taxon>
        <taxon>Pseudomonadati</taxon>
        <taxon>Pseudomonadota</taxon>
        <taxon>Betaproteobacteria</taxon>
        <taxon>Burkholderiales</taxon>
        <taxon>Alcaligenaceae</taxon>
        <taxon>Achromobacter</taxon>
    </lineage>
</organism>
<dbReference type="AlphaFoldDB" id="A0A6S7A2V2"/>
<reference evidence="2 3" key="1">
    <citation type="submission" date="2020-04" db="EMBL/GenBank/DDBJ databases">
        <authorList>
            <person name="De Canck E."/>
        </authorList>
    </citation>
    <scope>NUCLEOTIDE SEQUENCE [LARGE SCALE GENOMIC DNA]</scope>
    <source>
        <strain evidence="2 3">LMG 3441</strain>
    </source>
</reference>
<feature type="region of interest" description="Disordered" evidence="1">
    <location>
        <begin position="1"/>
        <end position="76"/>
    </location>
</feature>
<evidence type="ECO:0000256" key="1">
    <source>
        <dbReference type="SAM" id="MobiDB-lite"/>
    </source>
</evidence>
<feature type="region of interest" description="Disordered" evidence="1">
    <location>
        <begin position="133"/>
        <end position="175"/>
    </location>
</feature>
<dbReference type="RefSeq" id="WP_175170240.1">
    <property type="nucleotide sequence ID" value="NZ_CADIJQ010000004.1"/>
</dbReference>
<keyword evidence="3" id="KW-1185">Reference proteome</keyword>
<evidence type="ECO:0000313" key="2">
    <source>
        <dbReference type="EMBL" id="CAB3710420.1"/>
    </source>
</evidence>
<gene>
    <name evidence="2" type="ORF">LMG3441_03093</name>
</gene>